<evidence type="ECO:0000256" key="4">
    <source>
        <dbReference type="ARBA" id="ARBA00022989"/>
    </source>
</evidence>
<dbReference type="InterPro" id="IPR002994">
    <property type="entry name" value="Surf1/Shy1"/>
</dbReference>
<evidence type="ECO:0000256" key="3">
    <source>
        <dbReference type="ARBA" id="ARBA00022692"/>
    </source>
</evidence>
<dbReference type="AlphaFoldDB" id="A0A0P9YIJ8"/>
<accession>A0A0P9YIJ8</accession>
<keyword evidence="5" id="KW-0472">Membrane</keyword>
<dbReference type="Pfam" id="PF02104">
    <property type="entry name" value="SURF1"/>
    <property type="match status" value="1"/>
</dbReference>
<proteinExistence type="inferred from homology"/>
<reference evidence="7 8" key="1">
    <citation type="submission" date="2015-09" db="EMBL/GenBank/DDBJ databases">
        <title>Genome announcement of multiple Pseudomonas syringae strains.</title>
        <authorList>
            <person name="Thakur S."/>
            <person name="Wang P.W."/>
            <person name="Gong Y."/>
            <person name="Weir B.S."/>
            <person name="Guttman D.S."/>
        </authorList>
    </citation>
    <scope>NUCLEOTIDE SEQUENCE [LARGE SCALE GENOMIC DNA]</scope>
    <source>
        <strain evidence="7 8">ICMP3882</strain>
    </source>
</reference>
<dbReference type="PROSITE" id="PS50895">
    <property type="entry name" value="SURF1"/>
    <property type="match status" value="1"/>
</dbReference>
<dbReference type="Proteomes" id="UP000050554">
    <property type="component" value="Unassembled WGS sequence"/>
</dbReference>
<evidence type="ECO:0000256" key="6">
    <source>
        <dbReference type="RuleBase" id="RU363076"/>
    </source>
</evidence>
<organism evidence="7 8">
    <name type="scientific">Pseudomonas syringae pv. ribicola</name>
    <dbReference type="NCBI Taxonomy" id="55398"/>
    <lineage>
        <taxon>Bacteria</taxon>
        <taxon>Pseudomonadati</taxon>
        <taxon>Pseudomonadota</taxon>
        <taxon>Gammaproteobacteria</taxon>
        <taxon>Pseudomonadales</taxon>
        <taxon>Pseudomonadaceae</taxon>
        <taxon>Pseudomonas</taxon>
    </lineage>
</organism>
<keyword evidence="6" id="KW-1003">Cell membrane</keyword>
<name>A0A0P9YIJ8_PSESI</name>
<dbReference type="PANTHER" id="PTHR23427">
    <property type="entry name" value="SURFEIT LOCUS PROTEIN"/>
    <property type="match status" value="1"/>
</dbReference>
<dbReference type="InterPro" id="IPR045214">
    <property type="entry name" value="Surf1/Surf4"/>
</dbReference>
<keyword evidence="3" id="KW-0812">Transmembrane</keyword>
<comment type="caution">
    <text evidence="7">The sequence shown here is derived from an EMBL/GenBank/DDBJ whole genome shotgun (WGS) entry which is preliminary data.</text>
</comment>
<evidence type="ECO:0000313" key="7">
    <source>
        <dbReference type="EMBL" id="KPY44223.1"/>
    </source>
</evidence>
<dbReference type="PANTHER" id="PTHR23427:SF2">
    <property type="entry name" value="SURFEIT LOCUS PROTEIN 1"/>
    <property type="match status" value="1"/>
</dbReference>
<evidence type="ECO:0000256" key="1">
    <source>
        <dbReference type="ARBA" id="ARBA00004370"/>
    </source>
</evidence>
<dbReference type="GO" id="GO:0005886">
    <property type="term" value="C:plasma membrane"/>
    <property type="evidence" value="ECO:0007669"/>
    <property type="project" value="UniProtKB-SubCell"/>
</dbReference>
<dbReference type="EMBL" id="LJRF01000170">
    <property type="protein sequence ID" value="KPY44223.1"/>
    <property type="molecule type" value="Genomic_DNA"/>
</dbReference>
<gene>
    <name evidence="7" type="ORF">ALO47_00587</name>
</gene>
<keyword evidence="4" id="KW-1133">Transmembrane helix</keyword>
<evidence type="ECO:0000313" key="8">
    <source>
        <dbReference type="Proteomes" id="UP000050554"/>
    </source>
</evidence>
<sequence>MMKRFAPGLWPTLIVLLLLPVLISLGFWQLERGEQKRSMLSQYNERRAAVPVSIGELLYAEDPAWRRVHIRGHFDSAHSVLLDNSIRDGRAGVELLQPFMDHASGLWLLVNRGWLPWKDRRTRPVISTPNHVQALDAWVYVPARAPFQLEPDAPQGSWPRLVNAVFADQLWSQLGREGYSHELRLEPGPVAYRVDWPVVAISPEKHVGYAVQWFALSTALMCLYLYRGRVLGRTAQEDRHGSRHEPHRHA</sequence>
<comment type="subcellular location">
    <subcellularLocation>
        <location evidence="6">Cell membrane</location>
        <topology evidence="6">Multi-pass membrane protein</topology>
    </subcellularLocation>
    <subcellularLocation>
        <location evidence="1">Membrane</location>
    </subcellularLocation>
</comment>
<dbReference type="CDD" id="cd06662">
    <property type="entry name" value="SURF1"/>
    <property type="match status" value="1"/>
</dbReference>
<dbReference type="PATRIC" id="fig|55398.3.peg.721"/>
<comment type="similarity">
    <text evidence="2 6">Belongs to the SURF1 family.</text>
</comment>
<evidence type="ECO:0000256" key="2">
    <source>
        <dbReference type="ARBA" id="ARBA00007165"/>
    </source>
</evidence>
<protein>
    <recommendedName>
        <fullName evidence="6">SURF1-like protein</fullName>
    </recommendedName>
</protein>
<evidence type="ECO:0000256" key="5">
    <source>
        <dbReference type="ARBA" id="ARBA00023136"/>
    </source>
</evidence>